<dbReference type="Proteomes" id="UP001642484">
    <property type="component" value="Unassembled WGS sequence"/>
</dbReference>
<comment type="caution">
    <text evidence="2">The sequence shown here is derived from an EMBL/GenBank/DDBJ whole genome shotgun (WGS) entry which is preliminary data.</text>
</comment>
<gene>
    <name evidence="2" type="ORF">CCMP2556_LOCUS3319</name>
</gene>
<keyword evidence="3" id="KW-1185">Reference proteome</keyword>
<proteinExistence type="predicted"/>
<evidence type="ECO:0000256" key="1">
    <source>
        <dbReference type="SAM" id="SignalP"/>
    </source>
</evidence>
<reference evidence="2 3" key="1">
    <citation type="submission" date="2024-02" db="EMBL/GenBank/DDBJ databases">
        <authorList>
            <person name="Chen Y."/>
            <person name="Shah S."/>
            <person name="Dougan E. K."/>
            <person name="Thang M."/>
            <person name="Chan C."/>
        </authorList>
    </citation>
    <scope>NUCLEOTIDE SEQUENCE [LARGE SCALE GENOMIC DNA]</scope>
</reference>
<name>A0ABP0HTS9_9DINO</name>
<evidence type="ECO:0000313" key="3">
    <source>
        <dbReference type="Proteomes" id="UP001642484"/>
    </source>
</evidence>
<evidence type="ECO:0000313" key="2">
    <source>
        <dbReference type="EMBL" id="CAK8993629.1"/>
    </source>
</evidence>
<accession>A0ABP0HTS9</accession>
<sequence>MQCVKGWTRGCALHMAVLLLKLENCLDKFVAMMGPDRMGGFATQHVNFVMVNEAVDVVDMNRGRRTGLVATQIGTVTALEIVFLDELEREIPHERFLAEKPILMESFMIQSFDDALLQVAETQPPFSLGLLPECKAVVSRHTQEVQLNEVKKRAELQLQVDGATFQSLSSDLQADMLQLDKYAKKVRDAQASWAPQVQYYKRSRRAKGVEKVGVLMTQRINAVHMEAANFVDVPRKFAQFKSTSAHSLPQLDEGKACVKACADICHQSERHAALIRYPQKHKNQKMEAYLALRRRIEDRALSSGLSLEYDIDVDYATDGLHGNDSRSAFSKYRLCPSSTHENRSTWLGAVAFAKRGRISNVPLISASQMRTVPHENRSLALQGLGPAERASQQGVRGAKQILADLLMGRENEERAARRHVIIVDLLPGCGDWCDAAWDLHEQWQAGAAGVPCVCYLAIYRKDDVSAFAGMKAHIQGMLLARWWESQSEAGPSEPTDRAVVPPPLLRLLALDNKTPRIPDVLKKHFEESADFKLPWQNLLKDVSAKLSGMVFGCDGDVDVGSSRPEQDAVAMRGPEFLDDFGGGHPIDPHCVLEVEVIDSNEMDMSEVLFSCNPSKHVPAIYITKKMDILLMLEESVHGPSLEFGPAELGGFNTGTIVRNEVEEFEGVDCIPFVFANDLELVCVPGDGGKMLAPLCNLNFIAFQKSIADLRPEFHSGVPITVPQEGSSVGRELFCRLAYDPPPRNSVAFFPDKLSDDECSRGVLKRGQWGAAFMGGAWQKLPSDSAKVVWEVDSQLSVHPPSIKCLKPKIWLVGKLHMKTGQVYQLT</sequence>
<keyword evidence="1" id="KW-0732">Signal</keyword>
<feature type="chain" id="PRO_5046495186" evidence="1">
    <location>
        <begin position="28"/>
        <end position="826"/>
    </location>
</feature>
<dbReference type="EMBL" id="CAXAMN010001292">
    <property type="protein sequence ID" value="CAK8993629.1"/>
    <property type="molecule type" value="Genomic_DNA"/>
</dbReference>
<organism evidence="2 3">
    <name type="scientific">Durusdinium trenchii</name>
    <dbReference type="NCBI Taxonomy" id="1381693"/>
    <lineage>
        <taxon>Eukaryota</taxon>
        <taxon>Sar</taxon>
        <taxon>Alveolata</taxon>
        <taxon>Dinophyceae</taxon>
        <taxon>Suessiales</taxon>
        <taxon>Symbiodiniaceae</taxon>
        <taxon>Durusdinium</taxon>
    </lineage>
</organism>
<feature type="signal peptide" evidence="1">
    <location>
        <begin position="1"/>
        <end position="27"/>
    </location>
</feature>
<protein>
    <submittedName>
        <fullName evidence="2">Uncharacterized protein</fullName>
    </submittedName>
</protein>